<dbReference type="EMBL" id="CP139781">
    <property type="protein sequence ID" value="WRQ85660.1"/>
    <property type="molecule type" value="Genomic_DNA"/>
</dbReference>
<gene>
    <name evidence="3" type="ORF">K1X11_012680</name>
</gene>
<reference evidence="3 4" key="1">
    <citation type="submission" date="2021-08" db="EMBL/GenBank/DDBJ databases">
        <authorList>
            <person name="Zhang D."/>
            <person name="Zhang A."/>
            <person name="Wang L."/>
        </authorList>
    </citation>
    <scope>NUCLEOTIDE SEQUENCE [LARGE SCALE GENOMIC DNA]</scope>
    <source>
        <strain evidence="3 4">WL0086</strain>
    </source>
</reference>
<dbReference type="RefSeq" id="WP_221032798.1">
    <property type="nucleotide sequence ID" value="NZ_CP139781.1"/>
</dbReference>
<dbReference type="Gene3D" id="3.40.50.720">
    <property type="entry name" value="NAD(P)-binding Rossmann-like Domain"/>
    <property type="match status" value="1"/>
</dbReference>
<dbReference type="InterPro" id="IPR000683">
    <property type="entry name" value="Gfo/Idh/MocA-like_OxRdtase_N"/>
</dbReference>
<dbReference type="Pfam" id="PF22725">
    <property type="entry name" value="GFO_IDH_MocA_C3"/>
    <property type="match status" value="1"/>
</dbReference>
<sequence length="349" mass="37027">MSDHPLGFAIVGTGMIAGVHAQAINAVDGARLVGVVSRSPEKGPAFAAKHGAVALTSTVEEMVARPDVDAVCITTPSGAHLEPALVAIRAGKHVVVEKPIEATTARADKLISEARMAGVKLAPIFQQRFSDGARTIKAALDAGRFGRLATAGCYVKWFRTEEYYKGSPWKGTLKLDGGGAVMNQAIHGVDLLQWFAGLPEEVSAFKTRRVHTGIEAEDTAVAVLRFPSGALGTIEATTAAWPGWSLRIELCGENGSVRLEDGVITEWKFRDEEPGDAKIREAGSAELGSGASNPAGISIEGHKRQIEDLVDAIREQRPLHIDGPESRKAVALITALYQSGETGQPVRVE</sequence>
<dbReference type="Proteomes" id="UP000738431">
    <property type="component" value="Chromosome"/>
</dbReference>
<dbReference type="SUPFAM" id="SSF51735">
    <property type="entry name" value="NAD(P)-binding Rossmann-fold domains"/>
    <property type="match status" value="1"/>
</dbReference>
<dbReference type="Gene3D" id="3.30.360.10">
    <property type="entry name" value="Dihydrodipicolinate Reductase, domain 2"/>
    <property type="match status" value="1"/>
</dbReference>
<dbReference type="InterPro" id="IPR036291">
    <property type="entry name" value="NAD(P)-bd_dom_sf"/>
</dbReference>
<evidence type="ECO:0000313" key="3">
    <source>
        <dbReference type="EMBL" id="WRQ85660.1"/>
    </source>
</evidence>
<organism evidence="3 4">
    <name type="scientific">Actomonas aquatica</name>
    <dbReference type="NCBI Taxonomy" id="2866162"/>
    <lineage>
        <taxon>Bacteria</taxon>
        <taxon>Pseudomonadati</taxon>
        <taxon>Verrucomicrobiota</taxon>
        <taxon>Opitutia</taxon>
        <taxon>Opitutales</taxon>
        <taxon>Opitutaceae</taxon>
        <taxon>Actomonas</taxon>
    </lineage>
</organism>
<dbReference type="InterPro" id="IPR055170">
    <property type="entry name" value="GFO_IDH_MocA-like_dom"/>
</dbReference>
<dbReference type="PANTHER" id="PTHR43249:SF1">
    <property type="entry name" value="D-GLUCOSIDE 3-DEHYDROGENASE"/>
    <property type="match status" value="1"/>
</dbReference>
<feature type="domain" description="Gfo/Idh/MocA-like oxidoreductase N-terminal" evidence="1">
    <location>
        <begin position="7"/>
        <end position="122"/>
    </location>
</feature>
<dbReference type="InterPro" id="IPR052515">
    <property type="entry name" value="Gfo/Idh/MocA_Oxidoreductase"/>
</dbReference>
<dbReference type="Pfam" id="PF01408">
    <property type="entry name" value="GFO_IDH_MocA"/>
    <property type="match status" value="1"/>
</dbReference>
<name>A0ABZ1C281_9BACT</name>
<evidence type="ECO:0000313" key="4">
    <source>
        <dbReference type="Proteomes" id="UP000738431"/>
    </source>
</evidence>
<protein>
    <submittedName>
        <fullName evidence="3">Gfo/Idh/MocA family oxidoreductase</fullName>
    </submittedName>
</protein>
<evidence type="ECO:0000259" key="1">
    <source>
        <dbReference type="Pfam" id="PF01408"/>
    </source>
</evidence>
<dbReference type="SUPFAM" id="SSF55347">
    <property type="entry name" value="Glyceraldehyde-3-phosphate dehydrogenase-like, C-terminal domain"/>
    <property type="match status" value="1"/>
</dbReference>
<dbReference type="PANTHER" id="PTHR43249">
    <property type="entry name" value="UDP-N-ACETYL-2-AMINO-2-DEOXY-D-GLUCURONATE OXIDASE"/>
    <property type="match status" value="1"/>
</dbReference>
<feature type="domain" description="GFO/IDH/MocA-like oxidoreductase" evidence="2">
    <location>
        <begin position="134"/>
        <end position="258"/>
    </location>
</feature>
<evidence type="ECO:0000259" key="2">
    <source>
        <dbReference type="Pfam" id="PF22725"/>
    </source>
</evidence>
<proteinExistence type="predicted"/>
<keyword evidence="4" id="KW-1185">Reference proteome</keyword>
<reference evidence="3 4" key="2">
    <citation type="submission" date="2023-12" db="EMBL/GenBank/DDBJ databases">
        <title>Description of an unclassified Opitutus bacterium of Verrucomicrobiota.</title>
        <authorList>
            <person name="Zhang D.-F."/>
        </authorList>
    </citation>
    <scope>NUCLEOTIDE SEQUENCE [LARGE SCALE GENOMIC DNA]</scope>
    <source>
        <strain evidence="3 4">WL0086</strain>
    </source>
</reference>
<accession>A0ABZ1C281</accession>